<dbReference type="EMBL" id="FNKH01000002">
    <property type="protein sequence ID" value="SDR20885.1"/>
    <property type="molecule type" value="Genomic_DNA"/>
</dbReference>
<dbReference type="NCBIfam" id="NF002829">
    <property type="entry name" value="PRK03007.1"/>
    <property type="match status" value="1"/>
</dbReference>
<keyword evidence="5" id="KW-1185">Reference proteome</keyword>
<dbReference type="PANTHER" id="PTHR11373">
    <property type="entry name" value="DEOXYNUCLEOSIDE TRIPHOSPHATE TRIPHOSPHOHYDROLASE"/>
    <property type="match status" value="1"/>
</dbReference>
<evidence type="ECO:0000256" key="2">
    <source>
        <dbReference type="HAMAP-Rule" id="MF_01212"/>
    </source>
</evidence>
<dbReference type="KEGG" id="acry:AC20117_16365"/>
<dbReference type="Pfam" id="PF01966">
    <property type="entry name" value="HD"/>
    <property type="match status" value="1"/>
</dbReference>
<keyword evidence="1 2" id="KW-0378">Hydrolase</keyword>
<dbReference type="Pfam" id="PF13286">
    <property type="entry name" value="HD_assoc"/>
    <property type="match status" value="1"/>
</dbReference>
<accession>A0A1H1H5W3</accession>
<dbReference type="PANTHER" id="PTHR11373:SF32">
    <property type="entry name" value="DEOXYGUANOSINETRIPHOSPHATE TRIPHOSPHOHYDROLASE"/>
    <property type="match status" value="1"/>
</dbReference>
<dbReference type="NCBIfam" id="TIGR01353">
    <property type="entry name" value="dGTP_triPase"/>
    <property type="match status" value="1"/>
</dbReference>
<dbReference type="Proteomes" id="UP000181917">
    <property type="component" value="Unassembled WGS sequence"/>
</dbReference>
<feature type="domain" description="HD" evidence="3">
    <location>
        <begin position="71"/>
        <end position="224"/>
    </location>
</feature>
<protein>
    <recommendedName>
        <fullName evidence="2">Deoxyguanosinetriphosphate triphosphohydrolase-like protein</fullName>
    </recommendedName>
</protein>
<dbReference type="AlphaFoldDB" id="A0A1H1H5W3"/>
<dbReference type="InterPro" id="IPR003607">
    <property type="entry name" value="HD/PDEase_dom"/>
</dbReference>
<dbReference type="Gene3D" id="1.10.3210.10">
    <property type="entry name" value="Hypothetical protein af1432"/>
    <property type="match status" value="1"/>
</dbReference>
<proteinExistence type="inferred from homology"/>
<dbReference type="SMART" id="SM00471">
    <property type="entry name" value="HDc"/>
    <property type="match status" value="1"/>
</dbReference>
<dbReference type="PROSITE" id="PS51831">
    <property type="entry name" value="HD"/>
    <property type="match status" value="1"/>
</dbReference>
<dbReference type="HAMAP" id="MF_01212">
    <property type="entry name" value="dGTPase_type2"/>
    <property type="match status" value="1"/>
</dbReference>
<dbReference type="GO" id="GO:0006203">
    <property type="term" value="P:dGTP catabolic process"/>
    <property type="evidence" value="ECO:0007669"/>
    <property type="project" value="TreeGrafter"/>
</dbReference>
<reference evidence="4 5" key="1">
    <citation type="submission" date="2016-10" db="EMBL/GenBank/DDBJ databases">
        <authorList>
            <person name="de Groot N.N."/>
        </authorList>
    </citation>
    <scope>NUCLEOTIDE SEQUENCE [LARGE SCALE GENOMIC DNA]</scope>
    <source>
        <strain evidence="4 5">DSM 20117</strain>
    </source>
</reference>
<dbReference type="InterPro" id="IPR050135">
    <property type="entry name" value="dGTPase-like"/>
</dbReference>
<evidence type="ECO:0000313" key="4">
    <source>
        <dbReference type="EMBL" id="SDR20885.1"/>
    </source>
</evidence>
<dbReference type="CDD" id="cd00077">
    <property type="entry name" value="HDc"/>
    <property type="match status" value="1"/>
</dbReference>
<evidence type="ECO:0000256" key="1">
    <source>
        <dbReference type="ARBA" id="ARBA00022801"/>
    </source>
</evidence>
<organism evidence="4 5">
    <name type="scientific">Crystallibacter crystallopoietes</name>
    <dbReference type="NCBI Taxonomy" id="37928"/>
    <lineage>
        <taxon>Bacteria</taxon>
        <taxon>Bacillati</taxon>
        <taxon>Actinomycetota</taxon>
        <taxon>Actinomycetes</taxon>
        <taxon>Micrococcales</taxon>
        <taxon>Micrococcaceae</taxon>
        <taxon>Crystallibacter</taxon>
    </lineage>
</organism>
<dbReference type="SUPFAM" id="SSF109604">
    <property type="entry name" value="HD-domain/PDEase-like"/>
    <property type="match status" value="1"/>
</dbReference>
<evidence type="ECO:0000259" key="3">
    <source>
        <dbReference type="PROSITE" id="PS51831"/>
    </source>
</evidence>
<dbReference type="InterPro" id="IPR006674">
    <property type="entry name" value="HD_domain"/>
</dbReference>
<dbReference type="GO" id="GO:0008832">
    <property type="term" value="F:dGTPase activity"/>
    <property type="evidence" value="ECO:0007669"/>
    <property type="project" value="TreeGrafter"/>
</dbReference>
<gene>
    <name evidence="4" type="ORF">SAMN04489742_4609</name>
</gene>
<dbReference type="InterPro" id="IPR006261">
    <property type="entry name" value="dGTPase"/>
</dbReference>
<evidence type="ECO:0000313" key="5">
    <source>
        <dbReference type="Proteomes" id="UP000181917"/>
    </source>
</evidence>
<dbReference type="InterPro" id="IPR023023">
    <property type="entry name" value="dNTPase_2"/>
</dbReference>
<sequence length="431" mass="47456">MAENTVITPAPLMPGYTETDQERWVAEPAKSTYRTHFERDRARVLHSSALRRLGAKTQVVSPDTDDFVRTRLTHSLEVAQVGRELGRTLGCDPDVVDAACLAHDLGHPPFGHNGETALNAAAHAIGGFEGNAQTLRLLTRLEPKVLHADGSPAGLNLTRASLDAACKYPWSVADAPVIHGKRTSKFGAYEDDLPVFNWLRQGAPERRSCIEAQVMDLADDISYSVHDVEDAIVAGRVQLKWMENPDHRSRVIGYTQQWYLPHSDPAEVDAALSRLQASGVWVPEADGSRRAMAALKDMTSQLIGRFCSSALEATRSIYGPDALTRYAAELVVPQETVMEIAVMKGLATTFVMTTDLRQPIYERQQEILTDLVHELHATGARHLEQPFAADWHAANDDGARLRVVIDQIASLTDVSAIALHERLMGSHRTLL</sequence>
<dbReference type="InterPro" id="IPR026875">
    <property type="entry name" value="PHydrolase_assoc_dom"/>
</dbReference>
<comment type="similarity">
    <text evidence="2">Belongs to the dGTPase family. Type 2 subfamily.</text>
</comment>
<dbReference type="STRING" id="37928.SAMN04489742_4609"/>
<name>A0A1H1H5W3_9MICC</name>